<feature type="region of interest" description="Disordered" evidence="1">
    <location>
        <begin position="33"/>
        <end position="63"/>
    </location>
</feature>
<gene>
    <name evidence="2" type="ORF">E8A74_22300</name>
</gene>
<keyword evidence="2" id="KW-0121">Carboxypeptidase</keyword>
<proteinExistence type="predicted"/>
<dbReference type="SUPFAM" id="SSF49464">
    <property type="entry name" value="Carboxypeptidase regulatory domain-like"/>
    <property type="match status" value="1"/>
</dbReference>
<dbReference type="InterPro" id="IPR008969">
    <property type="entry name" value="CarboxyPept-like_regulatory"/>
</dbReference>
<dbReference type="RefSeq" id="WP_136931071.1">
    <property type="nucleotide sequence ID" value="NZ_SSMQ01000023.1"/>
</dbReference>
<dbReference type="OrthoDB" id="5477598at2"/>
<keyword evidence="3" id="KW-1185">Reference proteome</keyword>
<dbReference type="Proteomes" id="UP000309215">
    <property type="component" value="Unassembled WGS sequence"/>
</dbReference>
<comment type="caution">
    <text evidence="2">The sequence shown here is derived from an EMBL/GenBank/DDBJ whole genome shotgun (WGS) entry which is preliminary data.</text>
</comment>
<accession>A0A4U1J9C7</accession>
<dbReference type="PROSITE" id="PS51257">
    <property type="entry name" value="PROKAR_LIPOPROTEIN"/>
    <property type="match status" value="1"/>
</dbReference>
<dbReference type="Pfam" id="PF13620">
    <property type="entry name" value="CarboxypepD_reg"/>
    <property type="match status" value="1"/>
</dbReference>
<reference evidence="2 3" key="1">
    <citation type="submission" date="2019-04" db="EMBL/GenBank/DDBJ databases">
        <authorList>
            <person name="Li Y."/>
            <person name="Wang J."/>
        </authorList>
    </citation>
    <scope>NUCLEOTIDE SEQUENCE [LARGE SCALE GENOMIC DNA]</scope>
    <source>
        <strain evidence="2 3">DSM 14668</strain>
    </source>
</reference>
<organism evidence="2 3">
    <name type="scientific">Polyangium fumosum</name>
    <dbReference type="NCBI Taxonomy" id="889272"/>
    <lineage>
        <taxon>Bacteria</taxon>
        <taxon>Pseudomonadati</taxon>
        <taxon>Myxococcota</taxon>
        <taxon>Polyangia</taxon>
        <taxon>Polyangiales</taxon>
        <taxon>Polyangiaceae</taxon>
        <taxon>Polyangium</taxon>
    </lineage>
</organism>
<evidence type="ECO:0000256" key="1">
    <source>
        <dbReference type="SAM" id="MobiDB-lite"/>
    </source>
</evidence>
<name>A0A4U1J9C7_9BACT</name>
<dbReference type="Gene3D" id="2.60.40.1120">
    <property type="entry name" value="Carboxypeptidase-like, regulatory domain"/>
    <property type="match status" value="1"/>
</dbReference>
<sequence length="979" mass="99387">MHRSMLLQFGWTLVCASLIGVAGCGPAGGESSGSGANGQGGDAGSGGDGGNNPSGTGGMGQGGGGGGECTDQCSAGQTQCSNTQLQTCALQANGCYDWSTPQSCPTFQTCSGGQCASSCTDQCSAGETQCSGANVQSCALQANGCYDWNPAQACPTFQTCSAGQCALACTDTCSNGGTQCANGQIQSCGLQVNGCYDWNPAQNCPTFQTCNGGQCVSSCSDQCMGGATQCSGPQVQTCGLQANGCYDWNPGASCPSGQACEAGACASQCDDKCTQGQTKCSGTQVQSCAMQPTGCYDWAAPMACPSPQICQGSACASSTCVQNDLRCNGNLLEVCNGSNQWQTQQVCAQACDPAMKACTGTTTCVAGSRRCNGLQTQVCNSTGTAWLTVETCAIACDSGSGLCAGSCEAGEKRCNGNTPETCNPTGTAWTQGQTCGTYCFNGDCAQPSLVIDANANATLNGEQVFAGDVTIINSSVLTVPSGKLVIRAKNFVLDASSQIVVTPTGNDPRGKGGNGGASSCNAQGYCTASGTLPAGGGGYGVAGAASSATFSCYYSGTRYCSVSAQGGPVYAIADQDPATGSSGGTCTSGTPGLGGGMLVIYADNITIAGQVTVNGQSASGCAGGGSGGGVVLRATSDLKFTGSISTAGGNGGASGGGNGGNGAVKLLYGNSKTLTGSVVASKFESYMAPFDVSSSTHPSSNLWYNDGYPSFELAWSKPFTASAGYYYKLNTAYGFVPNSSNASYKPEESVLYTPADLAVGTNYFHISTLGPFANFGTVESRFVVNINATTPAVSSSSHASASTWYTNNSPYFAWTLPKADENTKNFYWEFDPYATTMPDHDSNKIPMDLTSPQNSKQILLPGKANGIWFFHLIAEDTMGNLTKNATHFRVQIGTDPGKGSVSGTVTDAMTGQFVSGASITLNRGMHDGTTNASGGFAFANAVFAQQYEVRVSKAGYQDMVKMVTVTSGQTSTVNFAIQP</sequence>
<dbReference type="GO" id="GO:0004180">
    <property type="term" value="F:carboxypeptidase activity"/>
    <property type="evidence" value="ECO:0007669"/>
    <property type="project" value="UniProtKB-KW"/>
</dbReference>
<evidence type="ECO:0000313" key="2">
    <source>
        <dbReference type="EMBL" id="TKD05000.1"/>
    </source>
</evidence>
<keyword evidence="2" id="KW-0645">Protease</keyword>
<protein>
    <submittedName>
        <fullName evidence="2">Carboxypeptidase regulatory-like domain-containing protein</fullName>
    </submittedName>
</protein>
<dbReference type="EMBL" id="SSMQ01000023">
    <property type="protein sequence ID" value="TKD05000.1"/>
    <property type="molecule type" value="Genomic_DNA"/>
</dbReference>
<evidence type="ECO:0000313" key="3">
    <source>
        <dbReference type="Proteomes" id="UP000309215"/>
    </source>
</evidence>
<keyword evidence="2" id="KW-0378">Hydrolase</keyword>
<dbReference type="AlphaFoldDB" id="A0A4U1J9C7"/>